<accession>A0A3P7JC34</accession>
<keyword evidence="5" id="KW-0548">Nucleotidyltransferase</keyword>
<dbReference type="InterPro" id="IPR015712">
    <property type="entry name" value="DNA-dir_RNA_pol_su2"/>
</dbReference>
<evidence type="ECO:0000256" key="5">
    <source>
        <dbReference type="ARBA" id="ARBA00022695"/>
    </source>
</evidence>
<dbReference type="SUPFAM" id="SSF64484">
    <property type="entry name" value="beta and beta-prime subunits of DNA dependent RNA-polymerase"/>
    <property type="match status" value="1"/>
</dbReference>
<dbReference type="GO" id="GO:0003899">
    <property type="term" value="F:DNA-directed RNA polymerase activity"/>
    <property type="evidence" value="ECO:0007669"/>
    <property type="project" value="UniProtKB-EC"/>
</dbReference>
<feature type="domain" description="DNA-directed RNA polymerase subunit 2 hybrid-binding" evidence="7">
    <location>
        <begin position="46"/>
        <end position="63"/>
    </location>
</feature>
<dbReference type="OrthoDB" id="10248617at2759"/>
<keyword evidence="9" id="KW-1185">Reference proteome</keyword>
<dbReference type="Proteomes" id="UP000270094">
    <property type="component" value="Unassembled WGS sequence"/>
</dbReference>
<dbReference type="GO" id="GO:0006351">
    <property type="term" value="P:DNA-templated transcription"/>
    <property type="evidence" value="ECO:0007669"/>
    <property type="project" value="InterPro"/>
</dbReference>
<dbReference type="EC" id="2.7.7.6" evidence="2"/>
<evidence type="ECO:0000259" key="7">
    <source>
        <dbReference type="Pfam" id="PF00562"/>
    </source>
</evidence>
<protein>
    <recommendedName>
        <fullName evidence="2">DNA-directed RNA polymerase</fullName>
        <ecNumber evidence="2">2.7.7.6</ecNumber>
    </recommendedName>
</protein>
<dbReference type="GO" id="GO:0003677">
    <property type="term" value="F:DNA binding"/>
    <property type="evidence" value="ECO:0007669"/>
    <property type="project" value="InterPro"/>
</dbReference>
<organism evidence="8 9">
    <name type="scientific">Strongylus vulgaris</name>
    <name type="common">Blood worm</name>
    <dbReference type="NCBI Taxonomy" id="40348"/>
    <lineage>
        <taxon>Eukaryota</taxon>
        <taxon>Metazoa</taxon>
        <taxon>Ecdysozoa</taxon>
        <taxon>Nematoda</taxon>
        <taxon>Chromadorea</taxon>
        <taxon>Rhabditida</taxon>
        <taxon>Rhabditina</taxon>
        <taxon>Rhabditomorpha</taxon>
        <taxon>Strongyloidea</taxon>
        <taxon>Strongylidae</taxon>
        <taxon>Strongylus</taxon>
    </lineage>
</organism>
<keyword evidence="3" id="KW-0240">DNA-directed RNA polymerase</keyword>
<evidence type="ECO:0000256" key="1">
    <source>
        <dbReference type="ARBA" id="ARBA00006835"/>
    </source>
</evidence>
<dbReference type="EMBL" id="UYYB01101454">
    <property type="protein sequence ID" value="VDM78273.1"/>
    <property type="molecule type" value="Genomic_DNA"/>
</dbReference>
<evidence type="ECO:0000313" key="9">
    <source>
        <dbReference type="Proteomes" id="UP000270094"/>
    </source>
</evidence>
<feature type="domain" description="DNA-directed RNA polymerase subunit 2 hybrid-binding" evidence="7">
    <location>
        <begin position="1"/>
        <end position="44"/>
    </location>
</feature>
<evidence type="ECO:0000313" key="8">
    <source>
        <dbReference type="EMBL" id="VDM78273.1"/>
    </source>
</evidence>
<sequence length="64" mass="7209">MVPDMIMNPHGYPSRMTVGKLMELLSSKNAVLSGRYHYGTAFGGDQKLKHMVHDKMHARARGPR</sequence>
<dbReference type="PANTHER" id="PTHR20856">
    <property type="entry name" value="DNA-DIRECTED RNA POLYMERASE I SUBUNIT 2"/>
    <property type="match status" value="1"/>
</dbReference>
<evidence type="ECO:0000256" key="2">
    <source>
        <dbReference type="ARBA" id="ARBA00012418"/>
    </source>
</evidence>
<keyword evidence="4" id="KW-0808">Transferase</keyword>
<dbReference type="AlphaFoldDB" id="A0A3P7JC34"/>
<reference evidence="8 9" key="1">
    <citation type="submission" date="2018-11" db="EMBL/GenBank/DDBJ databases">
        <authorList>
            <consortium name="Pathogen Informatics"/>
        </authorList>
    </citation>
    <scope>NUCLEOTIDE SEQUENCE [LARGE SCALE GENOMIC DNA]</scope>
</reference>
<comment type="similarity">
    <text evidence="1">Belongs to the RNA polymerase beta chain family.</text>
</comment>
<dbReference type="Pfam" id="PF00562">
    <property type="entry name" value="RNA_pol_Rpb2_6"/>
    <property type="match status" value="2"/>
</dbReference>
<proteinExistence type="inferred from homology"/>
<name>A0A3P7JC34_STRVU</name>
<evidence type="ECO:0000256" key="3">
    <source>
        <dbReference type="ARBA" id="ARBA00022478"/>
    </source>
</evidence>
<evidence type="ECO:0000256" key="4">
    <source>
        <dbReference type="ARBA" id="ARBA00022679"/>
    </source>
</evidence>
<dbReference type="GO" id="GO:0000428">
    <property type="term" value="C:DNA-directed RNA polymerase complex"/>
    <property type="evidence" value="ECO:0007669"/>
    <property type="project" value="UniProtKB-KW"/>
</dbReference>
<keyword evidence="6" id="KW-0804">Transcription</keyword>
<evidence type="ECO:0000256" key="6">
    <source>
        <dbReference type="ARBA" id="ARBA00023163"/>
    </source>
</evidence>
<dbReference type="GO" id="GO:0032549">
    <property type="term" value="F:ribonucleoside binding"/>
    <property type="evidence" value="ECO:0007669"/>
    <property type="project" value="InterPro"/>
</dbReference>
<gene>
    <name evidence="8" type="ORF">SVUK_LOCUS13271</name>
</gene>
<dbReference type="InterPro" id="IPR007120">
    <property type="entry name" value="DNA-dir_RNAP_su2_dom"/>
</dbReference>
<dbReference type="Gene3D" id="2.40.270.10">
    <property type="entry name" value="DNA-directed RNA polymerase, subunit 2, domain 6"/>
    <property type="match status" value="1"/>
</dbReference>
<dbReference type="InterPro" id="IPR037033">
    <property type="entry name" value="DNA-dir_RNAP_su2_hyb_sf"/>
</dbReference>